<accession>A0ACC0YPB8</accession>
<gene>
    <name evidence="1" type="ORF">Pint_22461</name>
</gene>
<dbReference type="Proteomes" id="UP001163603">
    <property type="component" value="Chromosome 6"/>
</dbReference>
<keyword evidence="2" id="KW-1185">Reference proteome</keyword>
<reference evidence="2" key="1">
    <citation type="journal article" date="2023" name="G3 (Bethesda)">
        <title>Genome assembly and association tests identify interacting loci associated with vigor, precocity, and sex in interspecific pistachio rootstocks.</title>
        <authorList>
            <person name="Palmer W."/>
            <person name="Jacygrad E."/>
            <person name="Sagayaradj S."/>
            <person name="Cavanaugh K."/>
            <person name="Han R."/>
            <person name="Bertier L."/>
            <person name="Beede B."/>
            <person name="Kafkas S."/>
            <person name="Golino D."/>
            <person name="Preece J."/>
            <person name="Michelmore R."/>
        </authorList>
    </citation>
    <scope>NUCLEOTIDE SEQUENCE [LARGE SCALE GENOMIC DNA]</scope>
</reference>
<dbReference type="EMBL" id="CM047741">
    <property type="protein sequence ID" value="KAJ0038861.1"/>
    <property type="molecule type" value="Genomic_DNA"/>
</dbReference>
<organism evidence="1 2">
    <name type="scientific">Pistacia integerrima</name>
    <dbReference type="NCBI Taxonomy" id="434235"/>
    <lineage>
        <taxon>Eukaryota</taxon>
        <taxon>Viridiplantae</taxon>
        <taxon>Streptophyta</taxon>
        <taxon>Embryophyta</taxon>
        <taxon>Tracheophyta</taxon>
        <taxon>Spermatophyta</taxon>
        <taxon>Magnoliopsida</taxon>
        <taxon>eudicotyledons</taxon>
        <taxon>Gunneridae</taxon>
        <taxon>Pentapetalae</taxon>
        <taxon>rosids</taxon>
        <taxon>malvids</taxon>
        <taxon>Sapindales</taxon>
        <taxon>Anacardiaceae</taxon>
        <taxon>Pistacia</taxon>
    </lineage>
</organism>
<evidence type="ECO:0000313" key="2">
    <source>
        <dbReference type="Proteomes" id="UP001163603"/>
    </source>
</evidence>
<evidence type="ECO:0000313" key="1">
    <source>
        <dbReference type="EMBL" id="KAJ0038861.1"/>
    </source>
</evidence>
<sequence length="262" mass="29056">MSNNRSSRGPESYTMNGGHGAYSYSNNSFSQRAGIEAAMEIIDEAISKELHLPKLSLPSNALSIVDLGCSTGPNTFMALQNIIDSIKQKYQSLTLLKFLNSWCTLTIVHRMISIRFSLLSLQTVHWLSKVPEECLDKNSLAWNKGRVHYTNARSEVYVAYAAQFAEDMGNSRAKEIVVGGLMVLILSGIESGMCHSRQPAGLIYDLLGASLKDLANKHGEVGDDEVQSDDGCPTHKYPFGDDDAQVYYGRYDHQAFWLRSYG</sequence>
<proteinExistence type="predicted"/>
<protein>
    <submittedName>
        <fullName evidence="1">Uncharacterized protein</fullName>
    </submittedName>
</protein>
<name>A0ACC0YPB8_9ROSI</name>
<comment type="caution">
    <text evidence="1">The sequence shown here is derived from an EMBL/GenBank/DDBJ whole genome shotgun (WGS) entry which is preliminary data.</text>
</comment>